<dbReference type="PANTHER" id="PTHR33171">
    <property type="entry name" value="LAR_N DOMAIN-CONTAINING PROTEIN"/>
    <property type="match status" value="1"/>
</dbReference>
<dbReference type="Gene3D" id="3.40.50.11440">
    <property type="match status" value="1"/>
</dbReference>
<dbReference type="EMBL" id="BRYB01001491">
    <property type="protein sequence ID" value="GMI26973.1"/>
    <property type="molecule type" value="Genomic_DNA"/>
</dbReference>
<comment type="caution">
    <text evidence="2">The sequence shown here is derived from an EMBL/GenBank/DDBJ whole genome shotgun (WGS) entry which is preliminary data.</text>
</comment>
<evidence type="ECO:0000313" key="2">
    <source>
        <dbReference type="EMBL" id="GMI26973.1"/>
    </source>
</evidence>
<feature type="domain" description="LarA-like N-terminal" evidence="1">
    <location>
        <begin position="37"/>
        <end position="126"/>
    </location>
</feature>
<accession>A0ABQ6MJD1</accession>
<keyword evidence="3" id="KW-1185">Reference proteome</keyword>
<dbReference type="Proteomes" id="UP001165060">
    <property type="component" value="Unassembled WGS sequence"/>
</dbReference>
<dbReference type="InterPro" id="IPR018657">
    <property type="entry name" value="LarA-like_N"/>
</dbReference>
<dbReference type="PANTHER" id="PTHR33171:SF17">
    <property type="entry name" value="LARA-LIKE N-TERMINAL DOMAIN-CONTAINING PROTEIN"/>
    <property type="match status" value="1"/>
</dbReference>
<name>A0ABQ6MJD1_9STRA</name>
<reference evidence="2 3" key="1">
    <citation type="journal article" date="2023" name="Commun. Biol.">
        <title>Genome analysis of Parmales, the sister group of diatoms, reveals the evolutionary specialization of diatoms from phago-mixotrophs to photoautotrophs.</title>
        <authorList>
            <person name="Ban H."/>
            <person name="Sato S."/>
            <person name="Yoshikawa S."/>
            <person name="Yamada K."/>
            <person name="Nakamura Y."/>
            <person name="Ichinomiya M."/>
            <person name="Sato N."/>
            <person name="Blanc-Mathieu R."/>
            <person name="Endo H."/>
            <person name="Kuwata A."/>
            <person name="Ogata H."/>
        </authorList>
    </citation>
    <scope>NUCLEOTIDE SEQUENCE [LARGE SCALE GENOMIC DNA]</scope>
</reference>
<feature type="non-terminal residue" evidence="2">
    <location>
        <position position="173"/>
    </location>
</feature>
<evidence type="ECO:0000313" key="3">
    <source>
        <dbReference type="Proteomes" id="UP001165060"/>
    </source>
</evidence>
<organism evidence="2 3">
    <name type="scientific">Tetraparma gracilis</name>
    <dbReference type="NCBI Taxonomy" id="2962635"/>
    <lineage>
        <taxon>Eukaryota</taxon>
        <taxon>Sar</taxon>
        <taxon>Stramenopiles</taxon>
        <taxon>Ochrophyta</taxon>
        <taxon>Bolidophyceae</taxon>
        <taxon>Parmales</taxon>
        <taxon>Triparmaceae</taxon>
        <taxon>Tetraparma</taxon>
    </lineage>
</organism>
<proteinExistence type="predicted"/>
<dbReference type="Pfam" id="PF09861">
    <property type="entry name" value="Lar_N"/>
    <property type="match status" value="1"/>
</dbReference>
<dbReference type="InterPro" id="IPR048068">
    <property type="entry name" value="LarA-like"/>
</dbReference>
<sequence>MIESVVADGPDGLSPSQISSAVAKCYALARSAPPPTRRPAAPSKKVLILPPDYTRYHSQSGLLTQHLHRELLAAGDSLSAVMPALGTHAPMTAAQIGHMFGPELAGAEGLFRVHDWRNDVKTIGHVPAELVAAATDGYVDEEWPAQLNKLVWGDGEGGPHDLVFSVGQVVPHE</sequence>
<protein>
    <recommendedName>
        <fullName evidence="1">LarA-like N-terminal domain-containing protein</fullName>
    </recommendedName>
</protein>
<gene>
    <name evidence="2" type="ORF">TeGR_g7892</name>
</gene>
<evidence type="ECO:0000259" key="1">
    <source>
        <dbReference type="Pfam" id="PF09861"/>
    </source>
</evidence>